<organism evidence="2 3">
    <name type="scientific">Favolaschia claudopus</name>
    <dbReference type="NCBI Taxonomy" id="2862362"/>
    <lineage>
        <taxon>Eukaryota</taxon>
        <taxon>Fungi</taxon>
        <taxon>Dikarya</taxon>
        <taxon>Basidiomycota</taxon>
        <taxon>Agaricomycotina</taxon>
        <taxon>Agaricomycetes</taxon>
        <taxon>Agaricomycetidae</taxon>
        <taxon>Agaricales</taxon>
        <taxon>Marasmiineae</taxon>
        <taxon>Mycenaceae</taxon>
        <taxon>Favolaschia</taxon>
    </lineage>
</organism>
<comment type="caution">
    <text evidence="2">The sequence shown here is derived from an EMBL/GenBank/DDBJ whole genome shotgun (WGS) entry which is preliminary data.</text>
</comment>
<dbReference type="EMBL" id="JAWWNJ010000048">
    <property type="protein sequence ID" value="KAK7017159.1"/>
    <property type="molecule type" value="Genomic_DNA"/>
</dbReference>
<keyword evidence="3" id="KW-1185">Reference proteome</keyword>
<gene>
    <name evidence="2" type="ORF">R3P38DRAFT_3201533</name>
</gene>
<evidence type="ECO:0000313" key="2">
    <source>
        <dbReference type="EMBL" id="KAK7017159.1"/>
    </source>
</evidence>
<evidence type="ECO:0000256" key="1">
    <source>
        <dbReference type="SAM" id="Phobius"/>
    </source>
</evidence>
<dbReference type="AlphaFoldDB" id="A0AAW0AV40"/>
<feature type="transmembrane region" description="Helical" evidence="1">
    <location>
        <begin position="21"/>
        <end position="38"/>
    </location>
</feature>
<dbReference type="Proteomes" id="UP001362999">
    <property type="component" value="Unassembled WGS sequence"/>
</dbReference>
<name>A0AAW0AV40_9AGAR</name>
<keyword evidence="1" id="KW-1133">Transmembrane helix</keyword>
<protein>
    <submittedName>
        <fullName evidence="2">Uncharacterized protein</fullName>
    </submittedName>
</protein>
<keyword evidence="1" id="KW-0472">Membrane</keyword>
<accession>A0AAW0AV40</accession>
<reference evidence="2 3" key="1">
    <citation type="journal article" date="2024" name="J Genomics">
        <title>Draft genome sequencing and assembly of Favolaschia claudopus CIRM-BRFM 2984 isolated from oak limbs.</title>
        <authorList>
            <person name="Navarro D."/>
            <person name="Drula E."/>
            <person name="Chaduli D."/>
            <person name="Cazenave R."/>
            <person name="Ahrendt S."/>
            <person name="Wang J."/>
            <person name="Lipzen A."/>
            <person name="Daum C."/>
            <person name="Barry K."/>
            <person name="Grigoriev I.V."/>
            <person name="Favel A."/>
            <person name="Rosso M.N."/>
            <person name="Martin F."/>
        </authorList>
    </citation>
    <scope>NUCLEOTIDE SEQUENCE [LARGE SCALE GENOMIC DNA]</scope>
    <source>
        <strain evidence="2 3">CIRM-BRFM 2984</strain>
    </source>
</reference>
<proteinExistence type="predicted"/>
<evidence type="ECO:0000313" key="3">
    <source>
        <dbReference type="Proteomes" id="UP001362999"/>
    </source>
</evidence>
<sequence>MPGNYKDYRESSPMTRNSRFYASYFISGGAFHLVSMMSKSSDSGIWIRPLVIPDELRVYVGWLAWPYGVNGLVHPLFIEARPSPSLS</sequence>
<keyword evidence="1" id="KW-0812">Transmembrane</keyword>